<feature type="signal peptide" evidence="1">
    <location>
        <begin position="1"/>
        <end position="21"/>
    </location>
</feature>
<keyword evidence="1" id="KW-0732">Signal</keyword>
<dbReference type="InterPro" id="IPR021478">
    <property type="entry name" value="DUF3131"/>
</dbReference>
<keyword evidence="4" id="KW-1185">Reference proteome</keyword>
<dbReference type="EMBL" id="JAIVFQ010000066">
    <property type="protein sequence ID" value="MCC5603042.1"/>
    <property type="molecule type" value="Genomic_DNA"/>
</dbReference>
<comment type="caution">
    <text evidence="3">The sequence shown here is derived from an EMBL/GenBank/DDBJ whole genome shotgun (WGS) entry which is preliminary data.</text>
</comment>
<evidence type="ECO:0000313" key="3">
    <source>
        <dbReference type="EMBL" id="MCC5603042.1"/>
    </source>
</evidence>
<gene>
    <name evidence="3" type="ORF">LC586_28575</name>
</gene>
<evidence type="ECO:0000256" key="1">
    <source>
        <dbReference type="SAM" id="SignalP"/>
    </source>
</evidence>
<sequence>MNKVRLALMMLILLGSIFASKNLIAIADASKQVENRKLNQIRNQTTSNTPVLLGLYALPATGLPNKAYSTRTAQMRQLNHTPDPKGTSGWSALDMARFLLGLHVMRSHYPEYSDHINRIVALTTAYAIFKLCCNSYSNARINSEIHSCVGVFSTRREARRRFV</sequence>
<evidence type="ECO:0000313" key="4">
    <source>
        <dbReference type="Proteomes" id="UP001199525"/>
    </source>
</evidence>
<dbReference type="RefSeq" id="WP_229488571.1">
    <property type="nucleotide sequence ID" value="NZ_JAIVFQ010000066.1"/>
</dbReference>
<organism evidence="3 4">
    <name type="scientific">Nostoc favosum CHAB5714</name>
    <dbReference type="NCBI Taxonomy" id="2780399"/>
    <lineage>
        <taxon>Bacteria</taxon>
        <taxon>Bacillati</taxon>
        <taxon>Cyanobacteriota</taxon>
        <taxon>Cyanophyceae</taxon>
        <taxon>Nostocales</taxon>
        <taxon>Nostocaceae</taxon>
        <taxon>Nostoc</taxon>
        <taxon>Nostoc favosum</taxon>
    </lineage>
</organism>
<name>A0ABS8IFR1_9NOSO</name>
<reference evidence="3 4" key="1">
    <citation type="journal article" date="2021" name="Microorganisms">
        <title>Genome Evolution of Filamentous Cyanobacterium Nostoc Species: From Facultative Symbiosis to Free Living.</title>
        <authorList>
            <person name="Huo D."/>
            <person name="Li H."/>
            <person name="Cai F."/>
            <person name="Guo X."/>
            <person name="Qiao Z."/>
            <person name="Wang W."/>
            <person name="Yu G."/>
            <person name="Li R."/>
        </authorList>
    </citation>
    <scope>NUCLEOTIDE SEQUENCE [LARGE SCALE GENOMIC DNA]</scope>
    <source>
        <strain evidence="3 4">CHAB 5714</strain>
    </source>
</reference>
<dbReference type="Pfam" id="PF11329">
    <property type="entry name" value="DUF3131"/>
    <property type="match status" value="1"/>
</dbReference>
<dbReference type="Proteomes" id="UP001199525">
    <property type="component" value="Unassembled WGS sequence"/>
</dbReference>
<evidence type="ECO:0000259" key="2">
    <source>
        <dbReference type="Pfam" id="PF11329"/>
    </source>
</evidence>
<feature type="domain" description="DUF3131" evidence="2">
    <location>
        <begin position="56"/>
        <end position="121"/>
    </location>
</feature>
<feature type="chain" id="PRO_5046269088" evidence="1">
    <location>
        <begin position="22"/>
        <end position="163"/>
    </location>
</feature>
<protein>
    <submittedName>
        <fullName evidence="3">DUF3131 domain-containing protein</fullName>
    </submittedName>
</protein>
<accession>A0ABS8IFR1</accession>
<proteinExistence type="predicted"/>